<proteinExistence type="predicted"/>
<organism evidence="1 2">
    <name type="scientific">Hyphomicrobium nitrativorans NL23</name>
    <dbReference type="NCBI Taxonomy" id="1029756"/>
    <lineage>
        <taxon>Bacteria</taxon>
        <taxon>Pseudomonadati</taxon>
        <taxon>Pseudomonadota</taxon>
        <taxon>Alphaproteobacteria</taxon>
        <taxon>Hyphomicrobiales</taxon>
        <taxon>Hyphomicrobiaceae</taxon>
        <taxon>Hyphomicrobium</taxon>
    </lineage>
</organism>
<gene>
    <name evidence="1" type="ORF">W911_07665</name>
</gene>
<dbReference type="PANTHER" id="PTHR41729">
    <property type="entry name" value="GLUTAMYL-TRNA SYNTHETASE"/>
    <property type="match status" value="1"/>
</dbReference>
<dbReference type="OrthoDB" id="9799165at2"/>
<accession>V5SBP8</accession>
<evidence type="ECO:0008006" key="3">
    <source>
        <dbReference type="Google" id="ProtNLM"/>
    </source>
</evidence>
<dbReference type="AlphaFoldDB" id="V5SBP8"/>
<evidence type="ECO:0000313" key="1">
    <source>
        <dbReference type="EMBL" id="AHB48296.1"/>
    </source>
</evidence>
<dbReference type="PATRIC" id="fig|1029756.8.peg.1603"/>
<keyword evidence="2" id="KW-1185">Reference proteome</keyword>
<dbReference type="Pfam" id="PF13875">
    <property type="entry name" value="DUF4202"/>
    <property type="match status" value="1"/>
</dbReference>
<dbReference type="EMBL" id="CP006912">
    <property type="protein sequence ID" value="AHB48296.1"/>
    <property type="molecule type" value="Genomic_DNA"/>
</dbReference>
<dbReference type="STRING" id="1029756.W911_07665"/>
<dbReference type="PANTHER" id="PTHR41729:SF1">
    <property type="entry name" value="GLUTAMYL-TRNA SYNTHETASE"/>
    <property type="match status" value="1"/>
</dbReference>
<reference evidence="1 2" key="1">
    <citation type="journal article" date="2014" name="Genome Announc.">
        <title>Complete Genome Sequence of Hyphomicrobium nitrativorans Strain NL23, a Denitrifying Bacterium Isolated from Biofilm of a Methanol-Fed Denitrification System Treating Seawater at the Montreal Biodome.</title>
        <authorList>
            <person name="Martineau C."/>
            <person name="Villeneuve C."/>
            <person name="Mauffrey F."/>
            <person name="Villemur R."/>
        </authorList>
    </citation>
    <scope>NUCLEOTIDE SEQUENCE [LARGE SCALE GENOMIC DNA]</scope>
    <source>
        <strain evidence="1">NL23</strain>
    </source>
</reference>
<sequence>MTRLSTALAGIDAANGDDPNTIEVDGAHVPAELLYGERMSAMLARVYPDASELLQLAVRAQHIRRWEIPRDSYPMDRPGYLRWRKELGRKHAEWAGEILETAGYDKEEIARVGALLRKENLRRDAETQALEDVAALVFLAHYADDFAAKHPPEKVVAILVKTLAKMSAHGQEAAGSLSLSPGVQAALEAAIAQASATS</sequence>
<dbReference type="KEGG" id="hni:W911_07665"/>
<protein>
    <recommendedName>
        <fullName evidence="3">Glutamyl-tRNA synthetase</fullName>
    </recommendedName>
</protein>
<dbReference type="RefSeq" id="WP_023786920.1">
    <property type="nucleotide sequence ID" value="NC_022997.1"/>
</dbReference>
<name>V5SBP8_9HYPH</name>
<dbReference type="InterPro" id="IPR025255">
    <property type="entry name" value="DUF4202"/>
</dbReference>
<evidence type="ECO:0000313" key="2">
    <source>
        <dbReference type="Proteomes" id="UP000018542"/>
    </source>
</evidence>
<dbReference type="HOGENOM" id="CLU_085403_0_0_5"/>
<dbReference type="Proteomes" id="UP000018542">
    <property type="component" value="Chromosome"/>
</dbReference>